<dbReference type="PROSITE" id="PS51318">
    <property type="entry name" value="TAT"/>
    <property type="match status" value="1"/>
</dbReference>
<feature type="domain" description="Transglycosylase SLT" evidence="3">
    <location>
        <begin position="37"/>
        <end position="323"/>
    </location>
</feature>
<organism evidence="4 5">
    <name type="scientific">Hohaiivirga grylli</name>
    <dbReference type="NCBI Taxonomy" id="3133970"/>
    <lineage>
        <taxon>Bacteria</taxon>
        <taxon>Pseudomonadati</taxon>
        <taxon>Pseudomonadota</taxon>
        <taxon>Alphaproteobacteria</taxon>
        <taxon>Hyphomicrobiales</taxon>
        <taxon>Methylobacteriaceae</taxon>
        <taxon>Hohaiivirga</taxon>
    </lineage>
</organism>
<keyword evidence="1" id="KW-0732">Signal</keyword>
<dbReference type="InterPro" id="IPR011970">
    <property type="entry name" value="MltB_2"/>
</dbReference>
<dbReference type="InterPro" id="IPR002477">
    <property type="entry name" value="Peptidoglycan-bd-like"/>
</dbReference>
<accession>A0ABV0BLK0</accession>
<evidence type="ECO:0000259" key="3">
    <source>
        <dbReference type="Pfam" id="PF13406"/>
    </source>
</evidence>
<evidence type="ECO:0000313" key="4">
    <source>
        <dbReference type="EMBL" id="MEN3931156.1"/>
    </source>
</evidence>
<dbReference type="Gene3D" id="1.10.530.10">
    <property type="match status" value="1"/>
</dbReference>
<dbReference type="EMBL" id="JBBYXI010000003">
    <property type="protein sequence ID" value="MEN3931156.1"/>
    <property type="molecule type" value="Genomic_DNA"/>
</dbReference>
<sequence>MTTRDSQSRRAFVAALLASGAAAAATPLSALANQSGFDRFLASLWNEARTQGISRKTFEMAFAGVGPSDKIIAHTKKQSEFVRPIWEYIDGAVGKARVNRGVDMAGKWAQTIARVEKNYGVPRTVILGVWGMESNFGSYTGKTYVIQALASLAYVGYRGDFFRKELISALRILQEDHISRDMMLGSWAGAMGQTQFMPSSFEKYAVDGNGDGIRNIWTSVPDALASTANYLHMHGWDPRLPWGFEVVIPEGTYLRSHRHDFATWQKLGVRRADGGKMPRSGEAQLLVLTGMNGPLFLVTDNFEVIRAYNSSDAYALGVSLLGDTIYGGGRLRTPWPRNAPRLSAAERKEVQQLLRRKGFYAGETDGNHGAKTREAIRAFQIKYNLPVDGYADHQLLAYMRKVR</sequence>
<feature type="signal peptide" evidence="1">
    <location>
        <begin position="1"/>
        <end position="24"/>
    </location>
</feature>
<evidence type="ECO:0000259" key="2">
    <source>
        <dbReference type="Pfam" id="PF01471"/>
    </source>
</evidence>
<keyword evidence="5" id="KW-1185">Reference proteome</keyword>
<dbReference type="SUPFAM" id="SSF53955">
    <property type="entry name" value="Lysozyme-like"/>
    <property type="match status" value="1"/>
</dbReference>
<dbReference type="InterPro" id="IPR031304">
    <property type="entry name" value="SLT_2"/>
</dbReference>
<dbReference type="PANTHER" id="PTHR30163">
    <property type="entry name" value="MEMBRANE-BOUND LYTIC MUREIN TRANSGLYCOSYLASE B"/>
    <property type="match status" value="1"/>
</dbReference>
<dbReference type="RefSeq" id="WP_346337195.1">
    <property type="nucleotide sequence ID" value="NZ_JBBYXI010000003.1"/>
</dbReference>
<evidence type="ECO:0000256" key="1">
    <source>
        <dbReference type="SAM" id="SignalP"/>
    </source>
</evidence>
<gene>
    <name evidence="4" type="ORF">WJT86_08805</name>
</gene>
<dbReference type="InterPro" id="IPR023346">
    <property type="entry name" value="Lysozyme-like_dom_sf"/>
</dbReference>
<comment type="caution">
    <text evidence="4">The sequence shown here is derived from an EMBL/GenBank/DDBJ whole genome shotgun (WGS) entry which is preliminary data.</text>
</comment>
<reference evidence="4 5" key="1">
    <citation type="submission" date="2024-04" db="EMBL/GenBank/DDBJ databases">
        <title>A novel species isolated from cricket.</title>
        <authorList>
            <person name="Wang H.-C."/>
        </authorList>
    </citation>
    <scope>NUCLEOTIDE SEQUENCE [LARGE SCALE GENOMIC DNA]</scope>
    <source>
        <strain evidence="4 5">WL0021</strain>
    </source>
</reference>
<protein>
    <submittedName>
        <fullName evidence="4">Lytic murein transglycosylase</fullName>
    </submittedName>
</protein>
<dbReference type="InterPro" id="IPR043426">
    <property type="entry name" value="MltB-like"/>
</dbReference>
<dbReference type="PANTHER" id="PTHR30163:SF8">
    <property type="entry name" value="LYTIC MUREIN TRANSGLYCOSYLASE"/>
    <property type="match status" value="1"/>
</dbReference>
<dbReference type="InterPro" id="IPR006311">
    <property type="entry name" value="TAT_signal"/>
</dbReference>
<feature type="chain" id="PRO_5045963599" evidence="1">
    <location>
        <begin position="25"/>
        <end position="403"/>
    </location>
</feature>
<dbReference type="NCBIfam" id="TIGR02283">
    <property type="entry name" value="MltB_2"/>
    <property type="match status" value="1"/>
</dbReference>
<dbReference type="Pfam" id="PF01471">
    <property type="entry name" value="PG_binding_1"/>
    <property type="match status" value="1"/>
</dbReference>
<dbReference type="InterPro" id="IPR036365">
    <property type="entry name" value="PGBD-like_sf"/>
</dbReference>
<dbReference type="CDD" id="cd13399">
    <property type="entry name" value="Slt35-like"/>
    <property type="match status" value="1"/>
</dbReference>
<dbReference type="SUPFAM" id="SSF47090">
    <property type="entry name" value="PGBD-like"/>
    <property type="match status" value="1"/>
</dbReference>
<dbReference type="Pfam" id="PF13406">
    <property type="entry name" value="SLT_2"/>
    <property type="match status" value="1"/>
</dbReference>
<proteinExistence type="predicted"/>
<evidence type="ECO:0000313" key="5">
    <source>
        <dbReference type="Proteomes" id="UP001418637"/>
    </source>
</evidence>
<dbReference type="InterPro" id="IPR036366">
    <property type="entry name" value="PGBDSf"/>
</dbReference>
<feature type="domain" description="Peptidoglycan binding-like" evidence="2">
    <location>
        <begin position="344"/>
        <end position="398"/>
    </location>
</feature>
<dbReference type="Gene3D" id="1.10.101.10">
    <property type="entry name" value="PGBD-like superfamily/PGBD"/>
    <property type="match status" value="1"/>
</dbReference>
<dbReference type="Gene3D" id="1.10.8.350">
    <property type="entry name" value="Bacterial muramidase"/>
    <property type="match status" value="1"/>
</dbReference>
<name>A0ABV0BLK0_9HYPH</name>
<dbReference type="Proteomes" id="UP001418637">
    <property type="component" value="Unassembled WGS sequence"/>
</dbReference>